<keyword evidence="2" id="KW-1133">Transmembrane helix</keyword>
<proteinExistence type="predicted"/>
<evidence type="ECO:0000256" key="2">
    <source>
        <dbReference type="SAM" id="Phobius"/>
    </source>
</evidence>
<evidence type="ECO:0000313" key="4">
    <source>
        <dbReference type="Proteomes" id="UP001295423"/>
    </source>
</evidence>
<feature type="compositionally biased region" description="Basic residues" evidence="1">
    <location>
        <begin position="464"/>
        <end position="476"/>
    </location>
</feature>
<keyword evidence="2" id="KW-0472">Membrane</keyword>
<protein>
    <submittedName>
        <fullName evidence="3">Uncharacterized protein</fullName>
    </submittedName>
</protein>
<feature type="region of interest" description="Disordered" evidence="1">
    <location>
        <begin position="328"/>
        <end position="383"/>
    </location>
</feature>
<dbReference type="AlphaFoldDB" id="A0AAD2JML5"/>
<organism evidence="3 4">
    <name type="scientific">Cylindrotheca closterium</name>
    <dbReference type="NCBI Taxonomy" id="2856"/>
    <lineage>
        <taxon>Eukaryota</taxon>
        <taxon>Sar</taxon>
        <taxon>Stramenopiles</taxon>
        <taxon>Ochrophyta</taxon>
        <taxon>Bacillariophyta</taxon>
        <taxon>Bacillariophyceae</taxon>
        <taxon>Bacillariophycidae</taxon>
        <taxon>Bacillariales</taxon>
        <taxon>Bacillariaceae</taxon>
        <taxon>Cylindrotheca</taxon>
    </lineage>
</organism>
<reference evidence="3" key="1">
    <citation type="submission" date="2023-08" db="EMBL/GenBank/DDBJ databases">
        <authorList>
            <person name="Audoor S."/>
            <person name="Bilcke G."/>
        </authorList>
    </citation>
    <scope>NUCLEOTIDE SEQUENCE</scope>
</reference>
<name>A0AAD2JML5_9STRA</name>
<dbReference type="EMBL" id="CAKOGP040002202">
    <property type="protein sequence ID" value="CAJ1965245.1"/>
    <property type="molecule type" value="Genomic_DNA"/>
</dbReference>
<keyword evidence="2" id="KW-0812">Transmembrane</keyword>
<feature type="transmembrane region" description="Helical" evidence="2">
    <location>
        <begin position="433"/>
        <end position="451"/>
    </location>
</feature>
<feature type="region of interest" description="Disordered" evidence="1">
    <location>
        <begin position="101"/>
        <end position="123"/>
    </location>
</feature>
<feature type="region of interest" description="Disordered" evidence="1">
    <location>
        <begin position="456"/>
        <end position="476"/>
    </location>
</feature>
<keyword evidence="4" id="KW-1185">Reference proteome</keyword>
<sequence length="559" mass="62629">MASSHQPMSDMSMDEQTRQKPASYVISPDNRSFIRNRHFTVYQPRSQRLPAQEGTQAQEEPEEYFQDDAGNPISPLSQAEAQHFFESQDGSDSSEAIISNSNVRSDSKLQSKPSPTTNPTIQHVPQHHLIIAISPSFESDSSNFSPSDGNDSLPSKAQQEVRRTPLSILKNSSDNNRRVGIPSARDDYLVKLQSEISLLHRDVLGMKESIDTLTTNLEKQKAARIRNYMVSKYGRHNTDSSSSADSSSLSGLENIDALMDECLNSVSEASERSTSQAAGVRNHMVSKYGSHNAISGSADDSSSLAGPESNDALIDECLNSFSEASVRSSTAHAQDMKSLDQRVMQQNERNQRRHRQRQREDQSQSPSITPTNAPSRREEIMSPWESIRTPTSLVWDGDQHVQRNLFWAGHIPCVKAKLRGGKDMTKDDRQKQIFLLLVVCLASIAVLMIMTDAKSQTSIGQVPHSRRPRRSSKFSKKLTIDEQSNSCHSLQETTKDGCTRHCNTNKPQIAQELLLWKSYREGKHSLDPWKAIVLSLRERNSNPSAENYSPLVSEFTFWL</sequence>
<evidence type="ECO:0000256" key="1">
    <source>
        <dbReference type="SAM" id="MobiDB-lite"/>
    </source>
</evidence>
<feature type="compositionally biased region" description="Low complexity" evidence="1">
    <location>
        <begin position="137"/>
        <end position="152"/>
    </location>
</feature>
<evidence type="ECO:0000313" key="3">
    <source>
        <dbReference type="EMBL" id="CAJ1965245.1"/>
    </source>
</evidence>
<feature type="region of interest" description="Disordered" evidence="1">
    <location>
        <begin position="1"/>
        <end position="75"/>
    </location>
</feature>
<comment type="caution">
    <text evidence="3">The sequence shown here is derived from an EMBL/GenBank/DDBJ whole genome shotgun (WGS) entry which is preliminary data.</text>
</comment>
<gene>
    <name evidence="3" type="ORF">CYCCA115_LOCUS21020</name>
</gene>
<accession>A0AAD2JML5</accession>
<dbReference type="Proteomes" id="UP001295423">
    <property type="component" value="Unassembled WGS sequence"/>
</dbReference>
<feature type="region of interest" description="Disordered" evidence="1">
    <location>
        <begin position="137"/>
        <end position="163"/>
    </location>
</feature>